<proteinExistence type="predicted"/>
<dbReference type="PROSITE" id="PS50137">
    <property type="entry name" value="DS_RBD"/>
    <property type="match status" value="1"/>
</dbReference>
<protein>
    <recommendedName>
        <fullName evidence="3">DRBM domain-containing protein</fullName>
    </recommendedName>
</protein>
<evidence type="ECO:0000313" key="5">
    <source>
        <dbReference type="Proteomes" id="UP000836841"/>
    </source>
</evidence>
<sequence length="201" mass="22639">MYLPPLDPSSIPTSSSARPIPRMMLQRCENGSKMRKLNDDVVEEDNNTLQIQPNITHANEKNLVLAEPEPEPGLVPYTQDPTTQVTVFWTQKVSAKEQLYTLCGVRHWKAPAYDCSDQDGPCNVRLFMVKVTVEMKEDSRITVLECFGDPQNKKKIAAEQAAEAALWYLKNAGYTLQTGKASGRRRRTKPVTEDDGNRKTV</sequence>
<keyword evidence="1" id="KW-0694">RNA-binding</keyword>
<feature type="domain" description="DRBM" evidence="3">
    <location>
        <begin position="94"/>
        <end position="171"/>
    </location>
</feature>
<dbReference type="Gene3D" id="3.30.160.20">
    <property type="match status" value="1"/>
</dbReference>
<dbReference type="InterPro" id="IPR014720">
    <property type="entry name" value="dsRBD_dom"/>
</dbReference>
<accession>A0AAU9RB47</accession>
<dbReference type="GO" id="GO:0003723">
    <property type="term" value="F:RNA binding"/>
    <property type="evidence" value="ECO:0007669"/>
    <property type="project" value="UniProtKB-UniRule"/>
</dbReference>
<organism evidence="4 5">
    <name type="scientific">Thlaspi arvense</name>
    <name type="common">Field penny-cress</name>
    <dbReference type="NCBI Taxonomy" id="13288"/>
    <lineage>
        <taxon>Eukaryota</taxon>
        <taxon>Viridiplantae</taxon>
        <taxon>Streptophyta</taxon>
        <taxon>Embryophyta</taxon>
        <taxon>Tracheophyta</taxon>
        <taxon>Spermatophyta</taxon>
        <taxon>Magnoliopsida</taxon>
        <taxon>eudicotyledons</taxon>
        <taxon>Gunneridae</taxon>
        <taxon>Pentapetalae</taxon>
        <taxon>rosids</taxon>
        <taxon>malvids</taxon>
        <taxon>Brassicales</taxon>
        <taxon>Brassicaceae</taxon>
        <taxon>Thlaspideae</taxon>
        <taxon>Thlaspi</taxon>
    </lineage>
</organism>
<name>A0AAU9RB47_THLAR</name>
<evidence type="ECO:0000256" key="1">
    <source>
        <dbReference type="PROSITE-ProRule" id="PRU00266"/>
    </source>
</evidence>
<evidence type="ECO:0000256" key="2">
    <source>
        <dbReference type="SAM" id="MobiDB-lite"/>
    </source>
</evidence>
<evidence type="ECO:0000259" key="3">
    <source>
        <dbReference type="PROSITE" id="PS50137"/>
    </source>
</evidence>
<dbReference type="Pfam" id="PF14709">
    <property type="entry name" value="DND1_DSRM"/>
    <property type="match status" value="1"/>
</dbReference>
<dbReference type="SMART" id="SM00358">
    <property type="entry name" value="DSRM"/>
    <property type="match status" value="1"/>
</dbReference>
<dbReference type="Proteomes" id="UP000836841">
    <property type="component" value="Chromosome 1"/>
</dbReference>
<dbReference type="EMBL" id="OU466857">
    <property type="protein sequence ID" value="CAH2037458.1"/>
    <property type="molecule type" value="Genomic_DNA"/>
</dbReference>
<evidence type="ECO:0000313" key="4">
    <source>
        <dbReference type="EMBL" id="CAH2037458.1"/>
    </source>
</evidence>
<feature type="region of interest" description="Disordered" evidence="2">
    <location>
        <begin position="1"/>
        <end position="20"/>
    </location>
</feature>
<dbReference type="AlphaFoldDB" id="A0AAU9RB47"/>
<keyword evidence="5" id="KW-1185">Reference proteome</keyword>
<dbReference type="SUPFAM" id="SSF54768">
    <property type="entry name" value="dsRNA-binding domain-like"/>
    <property type="match status" value="1"/>
</dbReference>
<gene>
    <name evidence="4" type="ORF">TAV2_LOCUS2898</name>
</gene>
<feature type="region of interest" description="Disordered" evidence="2">
    <location>
        <begin position="179"/>
        <end position="201"/>
    </location>
</feature>
<reference evidence="4 5" key="1">
    <citation type="submission" date="2022-03" db="EMBL/GenBank/DDBJ databases">
        <authorList>
            <person name="Nunn A."/>
            <person name="Chopra R."/>
            <person name="Nunn A."/>
            <person name="Contreras Garrido A."/>
        </authorList>
    </citation>
    <scope>NUCLEOTIDE SEQUENCE [LARGE SCALE GENOMIC DNA]</scope>
</reference>
<feature type="compositionally biased region" description="Basic and acidic residues" evidence="2">
    <location>
        <begin position="190"/>
        <end position="201"/>
    </location>
</feature>